<keyword evidence="1" id="KW-0805">Transcription regulation</keyword>
<dbReference type="Pfam" id="PF01022">
    <property type="entry name" value="HTH_5"/>
    <property type="match status" value="1"/>
</dbReference>
<dbReference type="PROSITE" id="PS50987">
    <property type="entry name" value="HTH_ARSR_2"/>
    <property type="match status" value="1"/>
</dbReference>
<gene>
    <name evidence="5" type="ORF">ACFL6M_07975</name>
</gene>
<evidence type="ECO:0000259" key="4">
    <source>
        <dbReference type="PROSITE" id="PS50987"/>
    </source>
</evidence>
<keyword evidence="6" id="KW-1185">Reference proteome</keyword>
<organism evidence="5 6">
    <name type="scientific">Eiseniibacteriota bacterium</name>
    <dbReference type="NCBI Taxonomy" id="2212470"/>
    <lineage>
        <taxon>Bacteria</taxon>
        <taxon>Candidatus Eiseniibacteriota</taxon>
    </lineage>
</organism>
<dbReference type="InterPro" id="IPR011991">
    <property type="entry name" value="ArsR-like_HTH"/>
</dbReference>
<evidence type="ECO:0000313" key="6">
    <source>
        <dbReference type="Proteomes" id="UP001593833"/>
    </source>
</evidence>
<dbReference type="PANTHER" id="PTHR33154:SF18">
    <property type="entry name" value="ARSENICAL RESISTANCE OPERON REPRESSOR"/>
    <property type="match status" value="1"/>
</dbReference>
<protein>
    <submittedName>
        <fullName evidence="5">ArsR/SmtB family transcription factor</fullName>
    </submittedName>
</protein>
<evidence type="ECO:0000256" key="2">
    <source>
        <dbReference type="ARBA" id="ARBA00023125"/>
    </source>
</evidence>
<dbReference type="EMBL" id="JBHPKH010000197">
    <property type="protein sequence ID" value="MFC1573516.1"/>
    <property type="molecule type" value="Genomic_DNA"/>
</dbReference>
<name>A0ABV6YMF5_UNCEI</name>
<dbReference type="SUPFAM" id="SSF46785">
    <property type="entry name" value="Winged helix' DNA-binding domain"/>
    <property type="match status" value="1"/>
</dbReference>
<dbReference type="InterPro" id="IPR001845">
    <property type="entry name" value="HTH_ArsR_DNA-bd_dom"/>
</dbReference>
<keyword evidence="2" id="KW-0238">DNA-binding</keyword>
<dbReference type="Gene3D" id="1.10.10.10">
    <property type="entry name" value="Winged helix-like DNA-binding domain superfamily/Winged helix DNA-binding domain"/>
    <property type="match status" value="1"/>
</dbReference>
<evidence type="ECO:0000256" key="1">
    <source>
        <dbReference type="ARBA" id="ARBA00023015"/>
    </source>
</evidence>
<comment type="caution">
    <text evidence="5">The sequence shown here is derived from an EMBL/GenBank/DDBJ whole genome shotgun (WGS) entry which is preliminary data.</text>
</comment>
<dbReference type="Proteomes" id="UP001593833">
    <property type="component" value="Unassembled WGS sequence"/>
</dbReference>
<evidence type="ECO:0000256" key="3">
    <source>
        <dbReference type="ARBA" id="ARBA00023163"/>
    </source>
</evidence>
<sequence>MREFLAAAQALSDRNRVRALLALADRELCVCQIIELLALSPSTVSKHMSILKQARLVEGRKDGRWVFYRLAGDDAPTDAREAIAWARGSLSRDRDILQDRKSLKTILKKMPAAAC</sequence>
<dbReference type="CDD" id="cd00090">
    <property type="entry name" value="HTH_ARSR"/>
    <property type="match status" value="1"/>
</dbReference>
<reference evidence="5 6" key="1">
    <citation type="submission" date="2024-09" db="EMBL/GenBank/DDBJ databases">
        <authorList>
            <person name="D'Angelo T."/>
        </authorList>
    </citation>
    <scope>NUCLEOTIDE SEQUENCE [LARGE SCALE GENOMIC DNA]</scope>
    <source>
        <strain evidence="5">SAG AM-320-E07</strain>
    </source>
</reference>
<dbReference type="SMART" id="SM00418">
    <property type="entry name" value="HTH_ARSR"/>
    <property type="match status" value="1"/>
</dbReference>
<accession>A0ABV6YMF5</accession>
<dbReference type="PRINTS" id="PR00778">
    <property type="entry name" value="HTHARSR"/>
</dbReference>
<proteinExistence type="predicted"/>
<keyword evidence="3" id="KW-0804">Transcription</keyword>
<dbReference type="PANTHER" id="PTHR33154">
    <property type="entry name" value="TRANSCRIPTIONAL REGULATOR, ARSR FAMILY"/>
    <property type="match status" value="1"/>
</dbReference>
<dbReference type="InterPro" id="IPR036390">
    <property type="entry name" value="WH_DNA-bd_sf"/>
</dbReference>
<dbReference type="InterPro" id="IPR051081">
    <property type="entry name" value="HTH_MetalResp_TranReg"/>
</dbReference>
<dbReference type="InterPro" id="IPR036388">
    <property type="entry name" value="WH-like_DNA-bd_sf"/>
</dbReference>
<evidence type="ECO:0000313" key="5">
    <source>
        <dbReference type="EMBL" id="MFC1573516.1"/>
    </source>
</evidence>
<dbReference type="NCBIfam" id="NF033788">
    <property type="entry name" value="HTH_metalloreg"/>
    <property type="match status" value="1"/>
</dbReference>
<feature type="domain" description="HTH arsR-type" evidence="4">
    <location>
        <begin position="1"/>
        <end position="90"/>
    </location>
</feature>